<evidence type="ECO:0000313" key="3">
    <source>
        <dbReference type="Proteomes" id="UP001152747"/>
    </source>
</evidence>
<organism evidence="2 3">
    <name type="scientific">Caenorhabditis angaria</name>
    <dbReference type="NCBI Taxonomy" id="860376"/>
    <lineage>
        <taxon>Eukaryota</taxon>
        <taxon>Metazoa</taxon>
        <taxon>Ecdysozoa</taxon>
        <taxon>Nematoda</taxon>
        <taxon>Chromadorea</taxon>
        <taxon>Rhabditida</taxon>
        <taxon>Rhabditina</taxon>
        <taxon>Rhabditomorpha</taxon>
        <taxon>Rhabditoidea</taxon>
        <taxon>Rhabditidae</taxon>
        <taxon>Peloderinae</taxon>
        <taxon>Caenorhabditis</taxon>
    </lineage>
</organism>
<accession>A0A9P1MZQ3</accession>
<dbReference type="Proteomes" id="UP001152747">
    <property type="component" value="Unassembled WGS sequence"/>
</dbReference>
<sequence>MENSTESGIFSGMLRQIAATAATIDVTEIVKKPRISPIALKAQCKEYNRKSVNLENKIKWIKELKKNCEQPTVVVPPQTNSPSENSSEEPIKRRNRKRRTVE</sequence>
<dbReference type="AlphaFoldDB" id="A0A9P1MZQ3"/>
<feature type="region of interest" description="Disordered" evidence="1">
    <location>
        <begin position="69"/>
        <end position="102"/>
    </location>
</feature>
<feature type="compositionally biased region" description="Basic residues" evidence="1">
    <location>
        <begin position="93"/>
        <end position="102"/>
    </location>
</feature>
<gene>
    <name evidence="2" type="ORF">CAMP_LOCUS4833</name>
</gene>
<proteinExistence type="predicted"/>
<dbReference type="EMBL" id="CANHGI010000002">
    <property type="protein sequence ID" value="CAI5442196.1"/>
    <property type="molecule type" value="Genomic_DNA"/>
</dbReference>
<name>A0A9P1MZQ3_9PELO</name>
<comment type="caution">
    <text evidence="2">The sequence shown here is derived from an EMBL/GenBank/DDBJ whole genome shotgun (WGS) entry which is preliminary data.</text>
</comment>
<evidence type="ECO:0000256" key="1">
    <source>
        <dbReference type="SAM" id="MobiDB-lite"/>
    </source>
</evidence>
<dbReference type="OrthoDB" id="10567112at2759"/>
<evidence type="ECO:0000313" key="2">
    <source>
        <dbReference type="EMBL" id="CAI5442196.1"/>
    </source>
</evidence>
<protein>
    <submittedName>
        <fullName evidence="2">Uncharacterized protein</fullName>
    </submittedName>
</protein>
<reference evidence="2" key="1">
    <citation type="submission" date="2022-11" db="EMBL/GenBank/DDBJ databases">
        <authorList>
            <person name="Kikuchi T."/>
        </authorList>
    </citation>
    <scope>NUCLEOTIDE SEQUENCE</scope>
    <source>
        <strain evidence="2">PS1010</strain>
    </source>
</reference>
<keyword evidence="3" id="KW-1185">Reference proteome</keyword>